<evidence type="ECO:0000256" key="2">
    <source>
        <dbReference type="SAM" id="Phobius"/>
    </source>
</evidence>
<organism evidence="3 4">
    <name type="scientific">Hyaloscypha bicolor E</name>
    <dbReference type="NCBI Taxonomy" id="1095630"/>
    <lineage>
        <taxon>Eukaryota</taxon>
        <taxon>Fungi</taxon>
        <taxon>Dikarya</taxon>
        <taxon>Ascomycota</taxon>
        <taxon>Pezizomycotina</taxon>
        <taxon>Leotiomycetes</taxon>
        <taxon>Helotiales</taxon>
        <taxon>Hyaloscyphaceae</taxon>
        <taxon>Hyaloscypha</taxon>
        <taxon>Hyaloscypha bicolor</taxon>
    </lineage>
</organism>
<protein>
    <submittedName>
        <fullName evidence="3">Uncharacterized protein</fullName>
    </submittedName>
</protein>
<evidence type="ECO:0000313" key="3">
    <source>
        <dbReference type="EMBL" id="PMD63460.1"/>
    </source>
</evidence>
<evidence type="ECO:0000256" key="1">
    <source>
        <dbReference type="SAM" id="MobiDB-lite"/>
    </source>
</evidence>
<dbReference type="EMBL" id="KZ613780">
    <property type="protein sequence ID" value="PMD63460.1"/>
    <property type="molecule type" value="Genomic_DNA"/>
</dbReference>
<accession>A0A2J6TKB9</accession>
<dbReference type="InParanoid" id="A0A2J6TKB9"/>
<dbReference type="OrthoDB" id="3509099at2759"/>
<gene>
    <name evidence="3" type="ORF">K444DRAFT_660946</name>
</gene>
<reference evidence="3 4" key="1">
    <citation type="submission" date="2016-04" db="EMBL/GenBank/DDBJ databases">
        <title>A degradative enzymes factory behind the ericoid mycorrhizal symbiosis.</title>
        <authorList>
            <consortium name="DOE Joint Genome Institute"/>
            <person name="Martino E."/>
            <person name="Morin E."/>
            <person name="Grelet G."/>
            <person name="Kuo A."/>
            <person name="Kohler A."/>
            <person name="Daghino S."/>
            <person name="Barry K."/>
            <person name="Choi C."/>
            <person name="Cichocki N."/>
            <person name="Clum A."/>
            <person name="Copeland A."/>
            <person name="Hainaut M."/>
            <person name="Haridas S."/>
            <person name="Labutti K."/>
            <person name="Lindquist E."/>
            <person name="Lipzen A."/>
            <person name="Khouja H.-R."/>
            <person name="Murat C."/>
            <person name="Ohm R."/>
            <person name="Olson A."/>
            <person name="Spatafora J."/>
            <person name="Veneault-Fourrey C."/>
            <person name="Henrissat B."/>
            <person name="Grigoriev I."/>
            <person name="Martin F."/>
            <person name="Perotto S."/>
        </authorList>
    </citation>
    <scope>NUCLEOTIDE SEQUENCE [LARGE SCALE GENOMIC DNA]</scope>
    <source>
        <strain evidence="3 4">E</strain>
    </source>
</reference>
<feature type="transmembrane region" description="Helical" evidence="2">
    <location>
        <begin position="50"/>
        <end position="71"/>
    </location>
</feature>
<proteinExistence type="predicted"/>
<keyword evidence="4" id="KW-1185">Reference proteome</keyword>
<dbReference type="RefSeq" id="XP_024740364.1">
    <property type="nucleotide sequence ID" value="XM_024886519.1"/>
</dbReference>
<evidence type="ECO:0000313" key="4">
    <source>
        <dbReference type="Proteomes" id="UP000235371"/>
    </source>
</evidence>
<dbReference type="GeneID" id="36594596"/>
<sequence length="436" mass="48439">MSTDEKMDGFEFPTIGSAKMDARFDAQRASFPPKRRVVFAGFLEKLCQNFLLVVMVVLVSYSVVTCALVLLGHPTPTPLGQPRVHLDPALKFNATIISTAEQLTSLQDRLSVRMDQHNVIMSKNLDNFTSTLETITADAEVAIDYLRFVEKYLFVGASRTPEEWREGAEVLEDEIQKLHNIAVSQDIRMEIEAVTQIAGAIATEMTDMELFMQEISSASNTLLNRLGKVFEEQAECNGTDHLAPRSQPQQPIYDAPASDAGQSLNEAQPGRTLQWRWDEIHKGGYVRSNMGDFAPIQQAIIETFLLSMNATGNITSVPTTIRYGIGLPDTHPTDLGTLGYEHPLIIQGFSIPTPDPDSPGQNYNCDIVAHFAQMSKDAIVQVKVAPGLRKEVVVRQLVGLQSMECGAEGEEKKDVVRYKEKGEDEKKQWQILLRVG</sequence>
<keyword evidence="2" id="KW-1133">Transmembrane helix</keyword>
<keyword evidence="2" id="KW-0472">Membrane</keyword>
<name>A0A2J6TKB9_9HELO</name>
<dbReference type="AlphaFoldDB" id="A0A2J6TKB9"/>
<keyword evidence="2" id="KW-0812">Transmembrane</keyword>
<dbReference type="Proteomes" id="UP000235371">
    <property type="component" value="Unassembled WGS sequence"/>
</dbReference>
<feature type="region of interest" description="Disordered" evidence="1">
    <location>
        <begin position="239"/>
        <end position="268"/>
    </location>
</feature>